<dbReference type="PANTHER" id="PTHR45668:SF5">
    <property type="entry name" value="SERINE_THREONINE-PROTEIN PHOSPHATASE 5"/>
    <property type="match status" value="1"/>
</dbReference>
<dbReference type="GO" id="GO:0005509">
    <property type="term" value="F:calcium ion binding"/>
    <property type="evidence" value="ECO:0007669"/>
    <property type="project" value="InterPro"/>
</dbReference>
<dbReference type="InterPro" id="IPR051134">
    <property type="entry name" value="PPP_phosphatase"/>
</dbReference>
<dbReference type="OrthoDB" id="442428at2759"/>
<dbReference type="PANTHER" id="PTHR45668">
    <property type="entry name" value="SERINE/THREONINE-PROTEIN PHOSPHATASE 5-RELATED"/>
    <property type="match status" value="1"/>
</dbReference>
<dbReference type="SUPFAM" id="SSF47473">
    <property type="entry name" value="EF-hand"/>
    <property type="match status" value="1"/>
</dbReference>
<dbReference type="SUPFAM" id="SSF56300">
    <property type="entry name" value="Metallo-dependent phosphatases"/>
    <property type="match status" value="1"/>
</dbReference>
<keyword evidence="5 8" id="KW-0378">Hydrolase</keyword>
<dbReference type="InterPro" id="IPR029052">
    <property type="entry name" value="Metallo-depent_PP-like"/>
</dbReference>
<evidence type="ECO:0000256" key="3">
    <source>
        <dbReference type="ARBA" id="ARBA00022723"/>
    </source>
</evidence>
<comment type="cofactor">
    <cofactor evidence="1">
        <name>Mn(2+)</name>
        <dbReference type="ChEBI" id="CHEBI:29035"/>
    </cofactor>
</comment>
<dbReference type="InterPro" id="IPR004843">
    <property type="entry name" value="Calcineurin-like_PHP"/>
</dbReference>
<dbReference type="SMART" id="SM00054">
    <property type="entry name" value="EFh"/>
    <property type="match status" value="2"/>
</dbReference>
<reference evidence="10 11" key="1">
    <citation type="journal article" date="2018" name="Sci. Rep.">
        <title>Genomic signatures of local adaptation to the degree of environmental predictability in rotifers.</title>
        <authorList>
            <person name="Franch-Gras L."/>
            <person name="Hahn C."/>
            <person name="Garcia-Roger E.M."/>
            <person name="Carmona M.J."/>
            <person name="Serra M."/>
            <person name="Gomez A."/>
        </authorList>
    </citation>
    <scope>NUCLEOTIDE SEQUENCE [LARGE SCALE GENOMIC DNA]</scope>
    <source>
        <strain evidence="10">HYR1</strain>
    </source>
</reference>
<dbReference type="PROSITE" id="PS50222">
    <property type="entry name" value="EF_HAND_2"/>
    <property type="match status" value="1"/>
</dbReference>
<dbReference type="PROSITE" id="PS00018">
    <property type="entry name" value="EF_HAND_1"/>
    <property type="match status" value="1"/>
</dbReference>
<dbReference type="Pfam" id="PF08321">
    <property type="entry name" value="PPP5"/>
    <property type="match status" value="1"/>
</dbReference>
<dbReference type="Gene3D" id="1.10.238.10">
    <property type="entry name" value="EF-hand"/>
    <property type="match status" value="1"/>
</dbReference>
<feature type="domain" description="EF-hand" evidence="9">
    <location>
        <begin position="494"/>
        <end position="529"/>
    </location>
</feature>
<organism evidence="10 11">
    <name type="scientific">Brachionus plicatilis</name>
    <name type="common">Marine rotifer</name>
    <name type="synonym">Brachionus muelleri</name>
    <dbReference type="NCBI Taxonomy" id="10195"/>
    <lineage>
        <taxon>Eukaryota</taxon>
        <taxon>Metazoa</taxon>
        <taxon>Spiralia</taxon>
        <taxon>Gnathifera</taxon>
        <taxon>Rotifera</taxon>
        <taxon>Eurotatoria</taxon>
        <taxon>Monogononta</taxon>
        <taxon>Pseudotrocha</taxon>
        <taxon>Ploima</taxon>
        <taxon>Brachionidae</taxon>
        <taxon>Brachionus</taxon>
    </lineage>
</organism>
<evidence type="ECO:0000256" key="8">
    <source>
        <dbReference type="RuleBase" id="RU004273"/>
    </source>
</evidence>
<keyword evidence="3" id="KW-0479">Metal-binding</keyword>
<sequence length="582" mass="66920">MSQINGLKIEEDNKIAFTILNELEFLEERESIKLTELFDSLIATFLEENQAKDIKVELEPNYNGLKFGQDFEEGDFKQMLKDFRSNRALHALYAVKIIDESIKLLKKLPNICEFSLNENDECIVVGDLHGHFDDLLSILNRFNIPGKYYFFVFNGDWVDRGEKQIEVVLALLYSFVLYPNRVFLNRGNHEDRAQNSHMNYKPCLKIATLKYFGKYGSFIYSKFDELFKNLPFATIVNNKITKQRYFVVHGGINDSLNLKKIQLLDRTKFGSICRPANLSKDSLEFRYLKDVVDMLWSDPQTASKGIGFNNVRNIGKFYGSDVTKKFLSENNLNLIIRSHECKQKGHDIGHDGKVITVFSASNYNLGNLGSVVKISTKKVKIDLLTYNSSKISDESKAVDTNLTLAIKKLRSHLYEFKDRILSECSKLDMNNSGLIKTKDLVFILSNTVPNIPYENIKDRLCECDDSTSTAKYATLFSHVHTSSKYESIPDSITNNFNMLVSVFNMIDSDNNGFITQDEFKKACSIIFNYLGTSFSEDEIVEFINFMDKNKDEFSSLIERRIILLRNPDIALQKKVVLSYFSH</sequence>
<evidence type="ECO:0000256" key="2">
    <source>
        <dbReference type="ARBA" id="ARBA00008294"/>
    </source>
</evidence>
<evidence type="ECO:0000256" key="6">
    <source>
        <dbReference type="ARBA" id="ARBA00022837"/>
    </source>
</evidence>
<dbReference type="SMART" id="SM00156">
    <property type="entry name" value="PP2Ac"/>
    <property type="match status" value="1"/>
</dbReference>
<evidence type="ECO:0000256" key="5">
    <source>
        <dbReference type="ARBA" id="ARBA00022801"/>
    </source>
</evidence>
<evidence type="ECO:0000259" key="9">
    <source>
        <dbReference type="PROSITE" id="PS50222"/>
    </source>
</evidence>
<dbReference type="EMBL" id="REGN01006314">
    <property type="protein sequence ID" value="RNA10034.1"/>
    <property type="molecule type" value="Genomic_DNA"/>
</dbReference>
<evidence type="ECO:0000313" key="11">
    <source>
        <dbReference type="Proteomes" id="UP000276133"/>
    </source>
</evidence>
<comment type="catalytic activity">
    <reaction evidence="8">
        <text>O-phospho-L-threonyl-[protein] + H2O = L-threonyl-[protein] + phosphate</text>
        <dbReference type="Rhea" id="RHEA:47004"/>
        <dbReference type="Rhea" id="RHEA-COMP:11060"/>
        <dbReference type="Rhea" id="RHEA-COMP:11605"/>
        <dbReference type="ChEBI" id="CHEBI:15377"/>
        <dbReference type="ChEBI" id="CHEBI:30013"/>
        <dbReference type="ChEBI" id="CHEBI:43474"/>
        <dbReference type="ChEBI" id="CHEBI:61977"/>
        <dbReference type="EC" id="3.1.3.16"/>
    </reaction>
</comment>
<dbReference type="InterPro" id="IPR011992">
    <property type="entry name" value="EF-hand-dom_pair"/>
</dbReference>
<dbReference type="Pfam" id="PF00149">
    <property type="entry name" value="Metallophos"/>
    <property type="match status" value="1"/>
</dbReference>
<proteinExistence type="inferred from homology"/>
<keyword evidence="11" id="KW-1185">Reference proteome</keyword>
<dbReference type="STRING" id="10195.A0A3M7QFU3"/>
<keyword evidence="4" id="KW-0677">Repeat</keyword>
<dbReference type="PROSITE" id="PS00125">
    <property type="entry name" value="SER_THR_PHOSPHATASE"/>
    <property type="match status" value="1"/>
</dbReference>
<dbReference type="InterPro" id="IPR018247">
    <property type="entry name" value="EF_Hand_1_Ca_BS"/>
</dbReference>
<dbReference type="GO" id="GO:0004722">
    <property type="term" value="F:protein serine/threonine phosphatase activity"/>
    <property type="evidence" value="ECO:0007669"/>
    <property type="project" value="UniProtKB-EC"/>
</dbReference>
<comment type="caution">
    <text evidence="10">The sequence shown here is derived from an EMBL/GenBank/DDBJ whole genome shotgun (WGS) entry which is preliminary data.</text>
</comment>
<accession>A0A3M7QFU3</accession>
<evidence type="ECO:0000313" key="10">
    <source>
        <dbReference type="EMBL" id="RNA10034.1"/>
    </source>
</evidence>
<comment type="similarity">
    <text evidence="2 8">Belongs to the PPP phosphatase family.</text>
</comment>
<dbReference type="InterPro" id="IPR002048">
    <property type="entry name" value="EF_hand_dom"/>
</dbReference>
<dbReference type="EC" id="3.1.3.16" evidence="8"/>
<dbReference type="InterPro" id="IPR006186">
    <property type="entry name" value="Ser/Thr-sp_prot-phosphatase"/>
</dbReference>
<dbReference type="CDD" id="cd00051">
    <property type="entry name" value="EFh"/>
    <property type="match status" value="1"/>
</dbReference>
<dbReference type="Gene3D" id="3.60.21.10">
    <property type="match status" value="1"/>
</dbReference>
<dbReference type="Proteomes" id="UP000276133">
    <property type="component" value="Unassembled WGS sequence"/>
</dbReference>
<keyword evidence="6" id="KW-0106">Calcium</keyword>
<evidence type="ECO:0000256" key="7">
    <source>
        <dbReference type="ARBA" id="ARBA00023211"/>
    </source>
</evidence>
<keyword evidence="7" id="KW-0464">Manganese</keyword>
<dbReference type="PRINTS" id="PR00114">
    <property type="entry name" value="STPHPHTASE"/>
</dbReference>
<evidence type="ECO:0000256" key="1">
    <source>
        <dbReference type="ARBA" id="ARBA00001936"/>
    </source>
</evidence>
<dbReference type="AlphaFoldDB" id="A0A3M7QFU3"/>
<dbReference type="Pfam" id="PF13499">
    <property type="entry name" value="EF-hand_7"/>
    <property type="match status" value="1"/>
</dbReference>
<evidence type="ECO:0000256" key="4">
    <source>
        <dbReference type="ARBA" id="ARBA00022737"/>
    </source>
</evidence>
<dbReference type="InterPro" id="IPR013235">
    <property type="entry name" value="PPP_dom"/>
</dbReference>
<name>A0A3M7QFU3_BRAPC</name>
<gene>
    <name evidence="10" type="ORF">BpHYR1_001387</name>
</gene>
<protein>
    <recommendedName>
        <fullName evidence="8">Serine/threonine-protein phosphatase</fullName>
        <ecNumber evidence="8">3.1.3.16</ecNumber>
    </recommendedName>
</protein>